<sequence>MTIAYAATSPGSYRSFAYATLGELIKSSGQWKQLNFITPGSGSLGFGVSGGIPIRRVPQPWGWINDLTAREGPYSEASVTIFRSLAPMLVGGKDILAQSYGLTWAQLVFKYYGVPECWRGGRAVPTERDTYRDVNEFRWNALDRLRDNGLR</sequence>
<dbReference type="Proteomes" id="UP000224634">
    <property type="component" value="Unassembled WGS sequence"/>
</dbReference>
<evidence type="ECO:0000313" key="2">
    <source>
        <dbReference type="Proteomes" id="UP000224634"/>
    </source>
</evidence>
<accession>A0A2B7YGC1</accession>
<comment type="caution">
    <text evidence="1">The sequence shown here is derived from an EMBL/GenBank/DDBJ whole genome shotgun (WGS) entry which is preliminary data.</text>
</comment>
<name>A0A2B7YGC1_POLH7</name>
<evidence type="ECO:0000313" key="1">
    <source>
        <dbReference type="EMBL" id="PGH20083.1"/>
    </source>
</evidence>
<proteinExistence type="predicted"/>
<gene>
    <name evidence="1" type="ORF">AJ80_03733</name>
</gene>
<reference evidence="1 2" key="1">
    <citation type="submission" date="2017-10" db="EMBL/GenBank/DDBJ databases">
        <title>Comparative genomics in systemic dimorphic fungi from Ajellomycetaceae.</title>
        <authorList>
            <person name="Munoz J.F."/>
            <person name="Mcewen J.G."/>
            <person name="Clay O.K."/>
            <person name="Cuomo C.A."/>
        </authorList>
    </citation>
    <scope>NUCLEOTIDE SEQUENCE [LARGE SCALE GENOMIC DNA]</scope>
    <source>
        <strain evidence="1 2">UAMH7299</strain>
    </source>
</reference>
<dbReference type="AlphaFoldDB" id="A0A2B7YGC1"/>
<keyword evidence="2" id="KW-1185">Reference proteome</keyword>
<dbReference type="EMBL" id="PDNA01000043">
    <property type="protein sequence ID" value="PGH20083.1"/>
    <property type="molecule type" value="Genomic_DNA"/>
</dbReference>
<organism evidence="1 2">
    <name type="scientific">Polytolypa hystricis (strain UAMH7299)</name>
    <dbReference type="NCBI Taxonomy" id="1447883"/>
    <lineage>
        <taxon>Eukaryota</taxon>
        <taxon>Fungi</taxon>
        <taxon>Dikarya</taxon>
        <taxon>Ascomycota</taxon>
        <taxon>Pezizomycotina</taxon>
        <taxon>Eurotiomycetes</taxon>
        <taxon>Eurotiomycetidae</taxon>
        <taxon>Onygenales</taxon>
        <taxon>Onygenales incertae sedis</taxon>
        <taxon>Polytolypa</taxon>
    </lineage>
</organism>
<protein>
    <submittedName>
        <fullName evidence="1">Uncharacterized protein</fullName>
    </submittedName>
</protein>